<feature type="compositionally biased region" description="Basic and acidic residues" evidence="1">
    <location>
        <begin position="67"/>
        <end position="79"/>
    </location>
</feature>
<protein>
    <recommendedName>
        <fullName evidence="4">Type II toxin-antitoxin system VapB family antitoxin</fullName>
    </recommendedName>
</protein>
<evidence type="ECO:0008006" key="4">
    <source>
        <dbReference type="Google" id="ProtNLM"/>
    </source>
</evidence>
<evidence type="ECO:0000313" key="3">
    <source>
        <dbReference type="Proteomes" id="UP001500443"/>
    </source>
</evidence>
<dbReference type="EMBL" id="BAAAPF010000285">
    <property type="protein sequence ID" value="GAA1500764.1"/>
    <property type="molecule type" value="Genomic_DNA"/>
</dbReference>
<comment type="caution">
    <text evidence="2">The sequence shown here is derived from an EMBL/GenBank/DDBJ whole genome shotgun (WGS) entry which is preliminary data.</text>
</comment>
<dbReference type="RefSeq" id="WP_344293589.1">
    <property type="nucleotide sequence ID" value="NZ_BAAAPF010000285.1"/>
</dbReference>
<dbReference type="InterPro" id="IPR019239">
    <property type="entry name" value="VapB_antitoxin"/>
</dbReference>
<proteinExistence type="predicted"/>
<gene>
    <name evidence="2" type="ORF">GCM10009802_56460</name>
</gene>
<dbReference type="Pfam" id="PF09957">
    <property type="entry name" value="VapB_antitoxin"/>
    <property type="match status" value="1"/>
</dbReference>
<dbReference type="Proteomes" id="UP001500443">
    <property type="component" value="Unassembled WGS sequence"/>
</dbReference>
<organism evidence="2 3">
    <name type="scientific">Streptomyces synnematoformans</name>
    <dbReference type="NCBI Taxonomy" id="415721"/>
    <lineage>
        <taxon>Bacteria</taxon>
        <taxon>Bacillati</taxon>
        <taxon>Actinomycetota</taxon>
        <taxon>Actinomycetes</taxon>
        <taxon>Kitasatosporales</taxon>
        <taxon>Streptomycetaceae</taxon>
        <taxon>Streptomyces</taxon>
    </lineage>
</organism>
<reference evidence="2 3" key="1">
    <citation type="journal article" date="2019" name="Int. J. Syst. Evol. Microbiol.">
        <title>The Global Catalogue of Microorganisms (GCM) 10K type strain sequencing project: providing services to taxonomists for standard genome sequencing and annotation.</title>
        <authorList>
            <consortium name="The Broad Institute Genomics Platform"/>
            <consortium name="The Broad Institute Genome Sequencing Center for Infectious Disease"/>
            <person name="Wu L."/>
            <person name="Ma J."/>
        </authorList>
    </citation>
    <scope>NUCLEOTIDE SEQUENCE [LARGE SCALE GENOMIC DNA]</scope>
    <source>
        <strain evidence="2 3">JCM 15481</strain>
    </source>
</reference>
<feature type="region of interest" description="Disordered" evidence="1">
    <location>
        <begin position="56"/>
        <end position="79"/>
    </location>
</feature>
<evidence type="ECO:0000256" key="1">
    <source>
        <dbReference type="SAM" id="MobiDB-lite"/>
    </source>
</evidence>
<keyword evidence="3" id="KW-1185">Reference proteome</keyword>
<name>A0ABN1ZLJ2_9ACTN</name>
<sequence length="79" mass="8329">MARTVVDIDDVLLAEAAEILGTSSKVATVNGALEELVKLRKRESFAAWLKSGGLPDLTGPVETETETETRTEGDAGRAA</sequence>
<evidence type="ECO:0000313" key="2">
    <source>
        <dbReference type="EMBL" id="GAA1500764.1"/>
    </source>
</evidence>
<accession>A0ABN1ZLJ2</accession>